<feature type="domain" description="Phosphatidic acid phosphatase type 2/haloperoxidase" evidence="7">
    <location>
        <begin position="107"/>
        <end position="243"/>
    </location>
</feature>
<dbReference type="SUPFAM" id="SSF48317">
    <property type="entry name" value="Acid phosphatase/Vanadium-dependent haloperoxidase"/>
    <property type="match status" value="1"/>
</dbReference>
<evidence type="ECO:0000313" key="9">
    <source>
        <dbReference type="Proteomes" id="UP001363151"/>
    </source>
</evidence>
<dbReference type="Pfam" id="PF01569">
    <property type="entry name" value="PAP2"/>
    <property type="match status" value="1"/>
</dbReference>
<keyword evidence="9" id="KW-1185">Reference proteome</keyword>
<keyword evidence="5 6" id="KW-0472">Membrane</keyword>
<organism evidence="8 9">
    <name type="scientific">Aureococcus anophagefferens</name>
    <name type="common">Harmful bloom alga</name>
    <dbReference type="NCBI Taxonomy" id="44056"/>
    <lineage>
        <taxon>Eukaryota</taxon>
        <taxon>Sar</taxon>
        <taxon>Stramenopiles</taxon>
        <taxon>Ochrophyta</taxon>
        <taxon>Pelagophyceae</taxon>
        <taxon>Pelagomonadales</taxon>
        <taxon>Pelagomonadaceae</taxon>
        <taxon>Aureococcus</taxon>
    </lineage>
</organism>
<dbReference type="PANTHER" id="PTHR10165:SF35">
    <property type="entry name" value="RE23632P"/>
    <property type="match status" value="1"/>
</dbReference>
<dbReference type="Gene3D" id="1.20.144.10">
    <property type="entry name" value="Phosphatidic acid phosphatase type 2/haloperoxidase"/>
    <property type="match status" value="1"/>
</dbReference>
<comment type="subcellular location">
    <subcellularLocation>
        <location evidence="1">Membrane</location>
        <topology evidence="1">Multi-pass membrane protein</topology>
    </subcellularLocation>
</comment>
<evidence type="ECO:0000256" key="6">
    <source>
        <dbReference type="SAM" id="Phobius"/>
    </source>
</evidence>
<feature type="transmembrane region" description="Helical" evidence="6">
    <location>
        <begin position="165"/>
        <end position="184"/>
    </location>
</feature>
<dbReference type="Proteomes" id="UP001363151">
    <property type="component" value="Unassembled WGS sequence"/>
</dbReference>
<name>A0ABR1FIC2_AURAN</name>
<dbReference type="EMBL" id="JBBJCI010000417">
    <property type="protein sequence ID" value="KAK7231288.1"/>
    <property type="molecule type" value="Genomic_DNA"/>
</dbReference>
<reference evidence="8 9" key="1">
    <citation type="submission" date="2024-03" db="EMBL/GenBank/DDBJ databases">
        <title>Aureococcus anophagefferens CCMP1851 and Kratosvirus quantuckense: Draft genome of a second virus-susceptible host strain in the model system.</title>
        <authorList>
            <person name="Chase E."/>
            <person name="Truchon A.R."/>
            <person name="Schepens W."/>
            <person name="Wilhelm S.W."/>
        </authorList>
    </citation>
    <scope>NUCLEOTIDE SEQUENCE [LARGE SCALE GENOMIC DNA]</scope>
    <source>
        <strain evidence="8 9">CCMP1851</strain>
    </source>
</reference>
<dbReference type="SMART" id="SM00014">
    <property type="entry name" value="acidPPc"/>
    <property type="match status" value="1"/>
</dbReference>
<accession>A0ABR1FIC2</accession>
<comment type="similarity">
    <text evidence="2">Belongs to the PA-phosphatase related phosphoesterase family.</text>
</comment>
<evidence type="ECO:0000259" key="7">
    <source>
        <dbReference type="SMART" id="SM00014"/>
    </source>
</evidence>
<sequence length="287" mass="30227">MAASDVVKALLAAVCAPDTFAAAATALVACLLPLAVPQHVRRAPTIAHEGWDFPAAMLNNKYVPSDEQIVPASELMAFLVIVPAAVIAVLACFDAPKTRSAVAAARLQSLLYAFATTSLVVDCVKRYCGYWRPYFYDECDYDAATGRCGDTPDDAMRSFPSGHSALSMVVMLHSSYCLLGAARLGRPLRVGAVDVGPLAALACLAPAFTALWIAASRVVDNDHWPADVTAGATIGAAFASLWYARYFPSVFDDAAHLPRPGFLPEARANGDAPPYGDDGVAASAMLT</sequence>
<evidence type="ECO:0000256" key="5">
    <source>
        <dbReference type="ARBA" id="ARBA00023136"/>
    </source>
</evidence>
<dbReference type="InterPro" id="IPR000326">
    <property type="entry name" value="PAP2/HPO"/>
</dbReference>
<evidence type="ECO:0000256" key="4">
    <source>
        <dbReference type="ARBA" id="ARBA00022989"/>
    </source>
</evidence>
<dbReference type="InterPro" id="IPR043216">
    <property type="entry name" value="PAP-like"/>
</dbReference>
<evidence type="ECO:0000256" key="3">
    <source>
        <dbReference type="ARBA" id="ARBA00022692"/>
    </source>
</evidence>
<protein>
    <submittedName>
        <fullName evidence="8">Phosphatidate phosphatase</fullName>
    </submittedName>
</protein>
<feature type="transmembrane region" description="Helical" evidence="6">
    <location>
        <begin position="196"/>
        <end position="215"/>
    </location>
</feature>
<evidence type="ECO:0000313" key="8">
    <source>
        <dbReference type="EMBL" id="KAK7231288.1"/>
    </source>
</evidence>
<dbReference type="InterPro" id="IPR036938">
    <property type="entry name" value="PAP2/HPO_sf"/>
</dbReference>
<dbReference type="PANTHER" id="PTHR10165">
    <property type="entry name" value="LIPID PHOSPHATE PHOSPHATASE"/>
    <property type="match status" value="1"/>
</dbReference>
<evidence type="ECO:0000256" key="2">
    <source>
        <dbReference type="ARBA" id="ARBA00008816"/>
    </source>
</evidence>
<proteinExistence type="inferred from homology"/>
<keyword evidence="3 6" id="KW-0812">Transmembrane</keyword>
<keyword evidence="4 6" id="KW-1133">Transmembrane helix</keyword>
<gene>
    <name evidence="8" type="ORF">SO694_00073034</name>
</gene>
<comment type="caution">
    <text evidence="8">The sequence shown here is derived from an EMBL/GenBank/DDBJ whole genome shotgun (WGS) entry which is preliminary data.</text>
</comment>
<feature type="transmembrane region" description="Helical" evidence="6">
    <location>
        <begin position="75"/>
        <end position="93"/>
    </location>
</feature>
<evidence type="ECO:0000256" key="1">
    <source>
        <dbReference type="ARBA" id="ARBA00004141"/>
    </source>
</evidence>